<dbReference type="Pfam" id="PF07727">
    <property type="entry name" value="RVT_2"/>
    <property type="match status" value="1"/>
</dbReference>
<dbReference type="InterPro" id="IPR013103">
    <property type="entry name" value="RVT_2"/>
</dbReference>
<evidence type="ECO:0000256" key="4">
    <source>
        <dbReference type="SAM" id="Coils"/>
    </source>
</evidence>
<accession>A0ABQ4XG70</accession>
<evidence type="ECO:0000256" key="1">
    <source>
        <dbReference type="ARBA" id="ARBA00022670"/>
    </source>
</evidence>
<name>A0ABQ4XG70_9ASTR</name>
<dbReference type="InterPro" id="IPR039537">
    <property type="entry name" value="Retrotran_Ty1/copia-like"/>
</dbReference>
<reference evidence="7" key="1">
    <citation type="journal article" date="2022" name="Int. J. Mol. Sci.">
        <title>Draft Genome of Tanacetum Coccineum: Genomic Comparison of Closely Related Tanacetum-Family Plants.</title>
        <authorList>
            <person name="Yamashiro T."/>
            <person name="Shiraishi A."/>
            <person name="Nakayama K."/>
            <person name="Satake H."/>
        </authorList>
    </citation>
    <scope>NUCLEOTIDE SEQUENCE</scope>
</reference>
<evidence type="ECO:0000256" key="5">
    <source>
        <dbReference type="SAM" id="MobiDB-lite"/>
    </source>
</evidence>
<proteinExistence type="predicted"/>
<sequence length="940" mass="106703">MAKIQEVLPADSGSDAEPLKKVQYDAEYNVFANERHHSEQPDTHIVEKDDSNVIPDSSNMCDHDNQADQNAEECNDERAALANLIANLTLDNEENKKILKQLKKASLTQELKECKTTRALGESNSTRDSCLIAFENQNIEIEKYKTYLNRTTEFNTLEPFQLIVDHAWKKYVADKFRAPTAKDMMVLVETCLMPLALKIQNDSFQFVHELKQEMFANLQYVQSLEKEIDEIEFEKADFSSIYDLLLQECVSKDVMYSILHSFVDLDEQTGLQCLYLYLIKECESLANELSKQKDKLKKLIEKCKGKYVETKFDQLSFVRQPNALRIPKPSALGKSTTFSDSLERKSFSKTKSVPKTNVLEGISKPVTTQTLHQTARQVVRNTNVIKPDMYRIDTRTTQTRAPQLPQTSRNSTGVTHKTSISRPQLKSTQLNDKVVQNSSQVKSKKTEVEDHHKISSISNKTKSVTACNDSLKSRTSNANAVCATCGKYVFNSNHDACVSKFLNDMNARTKKPKVVLISTRKPKSQANKSVATPYKKTIIQLILFIVDSGCTKHITTNLKLLCNFVEKFLGTVRFGNDQFAPILGYGDLVQGNVTIKRVYYGEGLNHNLISGNDLLTGNRGSDLYTISLQESTSSTPICFMTKASPTQAWLWHRRLSHLNFDYINLLSKKDTVIELPKLKYIKDQLCLSCEVSKAKRSTFKTKTVPSSKGRLNLLHMNLCGPMRVESINGKKYILFLNKTLYAYFKEEGIEHQTSTPRTPEQNGVVERRNQTLVKAARTMLSASKLSLFFWSEAIATACYTQNRSIIIPNHVKTAYHIINDRKPSIKHLHIFGCTCYLTRDGENLDKMKEKGDPCILEEGIDFEESFAPVARLEAVRIFVAHAAHKSFPIYQMDVKTTFLNGPLKEEVYVAQPDGFVDLDHLEKVYHLRKALYGLKQALRA</sequence>
<dbReference type="Pfam" id="PF13976">
    <property type="entry name" value="gag_pre-integrs"/>
    <property type="match status" value="1"/>
</dbReference>
<keyword evidence="8" id="KW-1185">Reference proteome</keyword>
<comment type="caution">
    <text evidence="7">The sequence shown here is derived from an EMBL/GenBank/DDBJ whole genome shotgun (WGS) entry which is preliminary data.</text>
</comment>
<dbReference type="InterPro" id="IPR036397">
    <property type="entry name" value="RNaseH_sf"/>
</dbReference>
<dbReference type="PANTHER" id="PTHR42648:SF18">
    <property type="entry name" value="RETROTRANSPOSON, UNCLASSIFIED-LIKE PROTEIN"/>
    <property type="match status" value="1"/>
</dbReference>
<feature type="compositionally biased region" description="Basic and acidic residues" evidence="5">
    <location>
        <begin position="444"/>
        <end position="453"/>
    </location>
</feature>
<dbReference type="PROSITE" id="PS50994">
    <property type="entry name" value="INTEGRASE"/>
    <property type="match status" value="1"/>
</dbReference>
<feature type="region of interest" description="Disordered" evidence="5">
    <location>
        <begin position="394"/>
        <end position="455"/>
    </location>
</feature>
<keyword evidence="3" id="KW-0378">Hydrolase</keyword>
<feature type="domain" description="Integrase catalytic" evidence="6">
    <location>
        <begin position="641"/>
        <end position="831"/>
    </location>
</feature>
<dbReference type="InterPro" id="IPR012337">
    <property type="entry name" value="RNaseH-like_sf"/>
</dbReference>
<feature type="coiled-coil region" evidence="4">
    <location>
        <begin position="71"/>
        <end position="105"/>
    </location>
</feature>
<dbReference type="Pfam" id="PF22936">
    <property type="entry name" value="Pol_BBD"/>
    <property type="match status" value="1"/>
</dbReference>
<dbReference type="InterPro" id="IPR001584">
    <property type="entry name" value="Integrase_cat-core"/>
</dbReference>
<evidence type="ECO:0000256" key="3">
    <source>
        <dbReference type="ARBA" id="ARBA00022801"/>
    </source>
</evidence>
<evidence type="ECO:0000313" key="8">
    <source>
        <dbReference type="Proteomes" id="UP001151760"/>
    </source>
</evidence>
<dbReference type="InterPro" id="IPR025724">
    <property type="entry name" value="GAG-pre-integrase_dom"/>
</dbReference>
<dbReference type="Gene3D" id="3.30.420.10">
    <property type="entry name" value="Ribonuclease H-like superfamily/Ribonuclease H"/>
    <property type="match status" value="1"/>
</dbReference>
<dbReference type="PANTHER" id="PTHR42648">
    <property type="entry name" value="TRANSPOSASE, PUTATIVE-RELATED"/>
    <property type="match status" value="1"/>
</dbReference>
<dbReference type="Proteomes" id="UP001151760">
    <property type="component" value="Unassembled WGS sequence"/>
</dbReference>
<protein>
    <submittedName>
        <fullName evidence="7">Retrovirus-related pol polyprotein from transposon TNT 1-94</fullName>
    </submittedName>
</protein>
<dbReference type="EMBL" id="BQNB010009491">
    <property type="protein sequence ID" value="GJS64262.1"/>
    <property type="molecule type" value="Genomic_DNA"/>
</dbReference>
<feature type="compositionally biased region" description="Polar residues" evidence="5">
    <location>
        <begin position="395"/>
        <end position="441"/>
    </location>
</feature>
<feature type="coiled-coil region" evidence="4">
    <location>
        <begin position="279"/>
        <end position="306"/>
    </location>
</feature>
<evidence type="ECO:0000256" key="2">
    <source>
        <dbReference type="ARBA" id="ARBA00022723"/>
    </source>
</evidence>
<keyword evidence="1" id="KW-0645">Protease</keyword>
<reference evidence="7" key="2">
    <citation type="submission" date="2022-01" db="EMBL/GenBank/DDBJ databases">
        <authorList>
            <person name="Yamashiro T."/>
            <person name="Shiraishi A."/>
            <person name="Satake H."/>
            <person name="Nakayama K."/>
        </authorList>
    </citation>
    <scope>NUCLEOTIDE SEQUENCE</scope>
</reference>
<evidence type="ECO:0000313" key="7">
    <source>
        <dbReference type="EMBL" id="GJS64262.1"/>
    </source>
</evidence>
<keyword evidence="2" id="KW-0479">Metal-binding</keyword>
<evidence type="ECO:0000259" key="6">
    <source>
        <dbReference type="PROSITE" id="PS50994"/>
    </source>
</evidence>
<gene>
    <name evidence="7" type="ORF">Tco_0678826</name>
</gene>
<dbReference type="InterPro" id="IPR054722">
    <property type="entry name" value="PolX-like_BBD"/>
</dbReference>
<organism evidence="7 8">
    <name type="scientific">Tanacetum coccineum</name>
    <dbReference type="NCBI Taxonomy" id="301880"/>
    <lineage>
        <taxon>Eukaryota</taxon>
        <taxon>Viridiplantae</taxon>
        <taxon>Streptophyta</taxon>
        <taxon>Embryophyta</taxon>
        <taxon>Tracheophyta</taxon>
        <taxon>Spermatophyta</taxon>
        <taxon>Magnoliopsida</taxon>
        <taxon>eudicotyledons</taxon>
        <taxon>Gunneridae</taxon>
        <taxon>Pentapetalae</taxon>
        <taxon>asterids</taxon>
        <taxon>campanulids</taxon>
        <taxon>Asterales</taxon>
        <taxon>Asteraceae</taxon>
        <taxon>Asteroideae</taxon>
        <taxon>Anthemideae</taxon>
        <taxon>Anthemidinae</taxon>
        <taxon>Tanacetum</taxon>
    </lineage>
</organism>
<keyword evidence="4" id="KW-0175">Coiled coil</keyword>
<dbReference type="SUPFAM" id="SSF53098">
    <property type="entry name" value="Ribonuclease H-like"/>
    <property type="match status" value="1"/>
</dbReference>